<accession>T1GUS2</accession>
<dbReference type="Proteomes" id="UP000015102">
    <property type="component" value="Unassembled WGS sequence"/>
</dbReference>
<dbReference type="EMBL" id="CAQQ02107490">
    <property type="status" value="NOT_ANNOTATED_CDS"/>
    <property type="molecule type" value="Genomic_DNA"/>
</dbReference>
<dbReference type="EnsemblMetazoa" id="MESCA007492-RA">
    <property type="protein sequence ID" value="MESCA007492-PA"/>
    <property type="gene ID" value="MESCA007492"/>
</dbReference>
<protein>
    <submittedName>
        <fullName evidence="1">Uncharacterized protein</fullName>
    </submittedName>
</protein>
<evidence type="ECO:0000313" key="1">
    <source>
        <dbReference type="EnsemblMetazoa" id="MESCA007492-PA"/>
    </source>
</evidence>
<dbReference type="HOGENOM" id="CLU_2375159_0_0_1"/>
<organism evidence="1 2">
    <name type="scientific">Megaselia scalaris</name>
    <name type="common">Humpbacked fly</name>
    <name type="synonym">Phora scalaris</name>
    <dbReference type="NCBI Taxonomy" id="36166"/>
    <lineage>
        <taxon>Eukaryota</taxon>
        <taxon>Metazoa</taxon>
        <taxon>Ecdysozoa</taxon>
        <taxon>Arthropoda</taxon>
        <taxon>Hexapoda</taxon>
        <taxon>Insecta</taxon>
        <taxon>Pterygota</taxon>
        <taxon>Neoptera</taxon>
        <taxon>Endopterygota</taxon>
        <taxon>Diptera</taxon>
        <taxon>Brachycera</taxon>
        <taxon>Muscomorpha</taxon>
        <taxon>Platypezoidea</taxon>
        <taxon>Phoridae</taxon>
        <taxon>Megaseliini</taxon>
        <taxon>Megaselia</taxon>
    </lineage>
</organism>
<keyword evidence="2" id="KW-1185">Reference proteome</keyword>
<reference evidence="2" key="1">
    <citation type="submission" date="2013-02" db="EMBL/GenBank/DDBJ databases">
        <authorList>
            <person name="Hughes D."/>
        </authorList>
    </citation>
    <scope>NUCLEOTIDE SEQUENCE</scope>
    <source>
        <strain>Durham</strain>
        <strain evidence="2">NC isolate 2 -- Noor lab</strain>
    </source>
</reference>
<dbReference type="AlphaFoldDB" id="T1GUS2"/>
<proteinExistence type="predicted"/>
<sequence>MKRLRCAEPTPPRGTILKRNQLISAKFVCTRLGGLYKYSAKPENMESNNLDNITPGGTHSGLLTVDIVVDALKLVQAWQHSQNTPERSRPTQNRV</sequence>
<evidence type="ECO:0000313" key="2">
    <source>
        <dbReference type="Proteomes" id="UP000015102"/>
    </source>
</evidence>
<dbReference type="EMBL" id="CAQQ02107491">
    <property type="status" value="NOT_ANNOTATED_CDS"/>
    <property type="molecule type" value="Genomic_DNA"/>
</dbReference>
<reference evidence="1" key="2">
    <citation type="submission" date="2015-06" db="UniProtKB">
        <authorList>
            <consortium name="EnsemblMetazoa"/>
        </authorList>
    </citation>
    <scope>IDENTIFICATION</scope>
</reference>
<name>T1GUS2_MEGSC</name>